<sequence length="70" mass="8158">MIARKCLYFRPIHTSHPRRQVDGKRIIEFFKDWNDPAVSAKIIIPAMVMSGFFAFWLNVGIQSEHTPDPK</sequence>
<protein>
    <submittedName>
        <fullName evidence="2">Uncharacterized protein</fullName>
    </submittedName>
</protein>
<proteinExistence type="predicted"/>
<keyword evidence="1" id="KW-0472">Membrane</keyword>
<organism evidence="2 3">
    <name type="scientific">Tetranychus urticae</name>
    <name type="common">Two-spotted spider mite</name>
    <dbReference type="NCBI Taxonomy" id="32264"/>
    <lineage>
        <taxon>Eukaryota</taxon>
        <taxon>Metazoa</taxon>
        <taxon>Ecdysozoa</taxon>
        <taxon>Arthropoda</taxon>
        <taxon>Chelicerata</taxon>
        <taxon>Arachnida</taxon>
        <taxon>Acari</taxon>
        <taxon>Acariformes</taxon>
        <taxon>Trombidiformes</taxon>
        <taxon>Prostigmata</taxon>
        <taxon>Eleutherengona</taxon>
        <taxon>Raphignathae</taxon>
        <taxon>Tetranychoidea</taxon>
        <taxon>Tetranychidae</taxon>
        <taxon>Tetranychus</taxon>
    </lineage>
</organism>
<dbReference type="HOGENOM" id="CLU_2761058_0_0_1"/>
<reference evidence="2" key="2">
    <citation type="submission" date="2015-06" db="UniProtKB">
        <authorList>
            <consortium name="EnsemblMetazoa"/>
        </authorList>
    </citation>
    <scope>IDENTIFICATION</scope>
</reference>
<name>T1KZ26_TETUR</name>
<evidence type="ECO:0000313" key="2">
    <source>
        <dbReference type="EnsemblMetazoa" id="tetur28g00110.1"/>
    </source>
</evidence>
<dbReference type="Proteomes" id="UP000015104">
    <property type="component" value="Unassembled WGS sequence"/>
</dbReference>
<dbReference type="EMBL" id="CAEY01000734">
    <property type="status" value="NOT_ANNOTATED_CDS"/>
    <property type="molecule type" value="Genomic_DNA"/>
</dbReference>
<evidence type="ECO:0000313" key="3">
    <source>
        <dbReference type="Proteomes" id="UP000015104"/>
    </source>
</evidence>
<dbReference type="EnsemblMetazoa" id="tetur28g00110.1">
    <property type="protein sequence ID" value="tetur28g00110.1"/>
    <property type="gene ID" value="tetur28g00110"/>
</dbReference>
<evidence type="ECO:0000256" key="1">
    <source>
        <dbReference type="SAM" id="Phobius"/>
    </source>
</evidence>
<feature type="transmembrane region" description="Helical" evidence="1">
    <location>
        <begin position="42"/>
        <end position="61"/>
    </location>
</feature>
<keyword evidence="3" id="KW-1185">Reference proteome</keyword>
<reference evidence="3" key="1">
    <citation type="submission" date="2011-08" db="EMBL/GenBank/DDBJ databases">
        <authorList>
            <person name="Rombauts S."/>
        </authorList>
    </citation>
    <scope>NUCLEOTIDE SEQUENCE</scope>
    <source>
        <strain evidence="3">London</strain>
    </source>
</reference>
<keyword evidence="1" id="KW-0812">Transmembrane</keyword>
<keyword evidence="1" id="KW-1133">Transmembrane helix</keyword>
<accession>T1KZ26</accession>
<dbReference type="AlphaFoldDB" id="T1KZ26"/>